<evidence type="ECO:0000256" key="1">
    <source>
        <dbReference type="ARBA" id="ARBA00022723"/>
    </source>
</evidence>
<name>A0A120K254_9SACH</name>
<dbReference type="PROSITE" id="PS50089">
    <property type="entry name" value="ZF_RING_2"/>
    <property type="match status" value="1"/>
</dbReference>
<dbReference type="GO" id="GO:0008270">
    <property type="term" value="F:zinc ion binding"/>
    <property type="evidence" value="ECO:0007669"/>
    <property type="project" value="UniProtKB-KW"/>
</dbReference>
<feature type="compositionally biased region" description="Acidic residues" evidence="5">
    <location>
        <begin position="89"/>
        <end position="103"/>
    </location>
</feature>
<protein>
    <submittedName>
        <fullName evidence="7">HDL283Cp</fullName>
    </submittedName>
</protein>
<dbReference type="OrthoDB" id="6270329at2759"/>
<reference evidence="7 8" key="1">
    <citation type="submission" date="2016-01" db="EMBL/GenBank/DDBJ databases">
        <title>Genome sequence of the yeast Holleya sinecauda.</title>
        <authorList>
            <person name="Dietrich F.S."/>
        </authorList>
    </citation>
    <scope>NUCLEOTIDE SEQUENCE [LARGE SCALE GENOMIC DNA]</scope>
    <source>
        <strain evidence="7 8">ATCC 58844</strain>
    </source>
</reference>
<dbReference type="InterPro" id="IPR049627">
    <property type="entry name" value="SLX8"/>
</dbReference>
<feature type="compositionally biased region" description="Basic and acidic residues" evidence="5">
    <location>
        <begin position="18"/>
        <end position="37"/>
    </location>
</feature>
<dbReference type="GO" id="GO:0061630">
    <property type="term" value="F:ubiquitin protein ligase activity"/>
    <property type="evidence" value="ECO:0007669"/>
    <property type="project" value="InterPro"/>
</dbReference>
<dbReference type="GO" id="GO:0140082">
    <property type="term" value="F:SUMO-ubiquitin ligase activity"/>
    <property type="evidence" value="ECO:0007669"/>
    <property type="project" value="TreeGrafter"/>
</dbReference>
<organism evidence="7 8">
    <name type="scientific">Eremothecium sinecaudum</name>
    <dbReference type="NCBI Taxonomy" id="45286"/>
    <lineage>
        <taxon>Eukaryota</taxon>
        <taxon>Fungi</taxon>
        <taxon>Dikarya</taxon>
        <taxon>Ascomycota</taxon>
        <taxon>Saccharomycotina</taxon>
        <taxon>Saccharomycetes</taxon>
        <taxon>Saccharomycetales</taxon>
        <taxon>Saccharomycetaceae</taxon>
        <taxon>Eremothecium</taxon>
    </lineage>
</organism>
<dbReference type="RefSeq" id="XP_017987457.1">
    <property type="nucleotide sequence ID" value="XM_018131965.1"/>
</dbReference>
<dbReference type="Gene3D" id="3.30.40.10">
    <property type="entry name" value="Zinc/RING finger domain, C3HC4 (zinc finger)"/>
    <property type="match status" value="1"/>
</dbReference>
<sequence length="230" mass="26060">MSVGSDEPEVEVTYLENEVLHENEQDRERLRTRQRESSDEEETSPRSKRRRTDDTNYVDVEQADRASVSLSSDDGLVDDLERDIRSFLEEGEDRQEVEEDQGEDLVCLSTDRAGGTGPTEDDEAKLQQVVEIQDEADETASSTSGPNLSAEVRLEHKRASDYVCPICFDPPDVALMTPCGHVFCAVCLFQMVNSSRGYRRNGQCALCRKDVKLKDVGLIILRKKRVRKDR</sequence>
<evidence type="ECO:0000256" key="2">
    <source>
        <dbReference type="ARBA" id="ARBA00022771"/>
    </source>
</evidence>
<accession>A0A120K254</accession>
<evidence type="ECO:0000259" key="6">
    <source>
        <dbReference type="PROSITE" id="PS50089"/>
    </source>
</evidence>
<dbReference type="GO" id="GO:0033768">
    <property type="term" value="C:SUMO-targeted ubiquitin ligase complex"/>
    <property type="evidence" value="ECO:0007669"/>
    <property type="project" value="TreeGrafter"/>
</dbReference>
<dbReference type="UniPathway" id="UPA00143"/>
<evidence type="ECO:0000313" key="7">
    <source>
        <dbReference type="EMBL" id="AMD20461.1"/>
    </source>
</evidence>
<evidence type="ECO:0000256" key="3">
    <source>
        <dbReference type="ARBA" id="ARBA00022833"/>
    </source>
</evidence>
<dbReference type="AlphaFoldDB" id="A0A120K254"/>
<dbReference type="GO" id="GO:0006511">
    <property type="term" value="P:ubiquitin-dependent protein catabolic process"/>
    <property type="evidence" value="ECO:0007669"/>
    <property type="project" value="TreeGrafter"/>
</dbReference>
<dbReference type="SMART" id="SM00184">
    <property type="entry name" value="RING"/>
    <property type="match status" value="1"/>
</dbReference>
<keyword evidence="2 4" id="KW-0863">Zinc-finger</keyword>
<dbReference type="STRING" id="45286.A0A120K254"/>
<keyword evidence="3" id="KW-0862">Zinc</keyword>
<feature type="region of interest" description="Disordered" evidence="5">
    <location>
        <begin position="1"/>
        <end position="123"/>
    </location>
</feature>
<dbReference type="GO" id="GO:0016567">
    <property type="term" value="P:protein ubiquitination"/>
    <property type="evidence" value="ECO:0007669"/>
    <property type="project" value="UniProtKB-UniPathway"/>
</dbReference>
<keyword evidence="1" id="KW-0479">Metal-binding</keyword>
<feature type="compositionally biased region" description="Acidic residues" evidence="5">
    <location>
        <begin position="1"/>
        <end position="10"/>
    </location>
</feature>
<dbReference type="GeneID" id="28723707"/>
<dbReference type="InterPro" id="IPR018957">
    <property type="entry name" value="Znf_C3HC4_RING-type"/>
</dbReference>
<dbReference type="InterPro" id="IPR001841">
    <property type="entry name" value="Znf_RING"/>
</dbReference>
<proteinExistence type="predicted"/>
<dbReference type="Pfam" id="PF00097">
    <property type="entry name" value="zf-C3HC4"/>
    <property type="match status" value="1"/>
</dbReference>
<dbReference type="PANTHER" id="PTHR47094:SF1">
    <property type="entry name" value="RING-TYPE E3 UBIQUITIN TRANSFERASE"/>
    <property type="match status" value="1"/>
</dbReference>
<keyword evidence="8" id="KW-1185">Reference proteome</keyword>
<dbReference type="GO" id="GO:0032183">
    <property type="term" value="F:SUMO binding"/>
    <property type="evidence" value="ECO:0007669"/>
    <property type="project" value="TreeGrafter"/>
</dbReference>
<dbReference type="PANTHER" id="PTHR47094">
    <property type="entry name" value="ELFLESS, ISOFORM B"/>
    <property type="match status" value="1"/>
</dbReference>
<evidence type="ECO:0000256" key="5">
    <source>
        <dbReference type="SAM" id="MobiDB-lite"/>
    </source>
</evidence>
<evidence type="ECO:0000256" key="4">
    <source>
        <dbReference type="PROSITE-ProRule" id="PRU00175"/>
    </source>
</evidence>
<dbReference type="SUPFAM" id="SSF57850">
    <property type="entry name" value="RING/U-box"/>
    <property type="match status" value="1"/>
</dbReference>
<gene>
    <name evidence="7" type="ORF">AW171_hschr42354</name>
</gene>
<dbReference type="InterPro" id="IPR017907">
    <property type="entry name" value="Znf_RING_CS"/>
</dbReference>
<dbReference type="Proteomes" id="UP000243052">
    <property type="component" value="Chromosome iv"/>
</dbReference>
<evidence type="ECO:0000313" key="8">
    <source>
        <dbReference type="Proteomes" id="UP000243052"/>
    </source>
</evidence>
<dbReference type="InterPro" id="IPR013083">
    <property type="entry name" value="Znf_RING/FYVE/PHD"/>
</dbReference>
<dbReference type="EMBL" id="CP014244">
    <property type="protein sequence ID" value="AMD20461.1"/>
    <property type="molecule type" value="Genomic_DNA"/>
</dbReference>
<dbReference type="PROSITE" id="PS00518">
    <property type="entry name" value="ZF_RING_1"/>
    <property type="match status" value="1"/>
</dbReference>
<feature type="domain" description="RING-type" evidence="6">
    <location>
        <begin position="164"/>
        <end position="208"/>
    </location>
</feature>